<dbReference type="Proteomes" id="UP001295684">
    <property type="component" value="Unassembled WGS sequence"/>
</dbReference>
<dbReference type="InterPro" id="IPR036322">
    <property type="entry name" value="WD40_repeat_dom_sf"/>
</dbReference>
<protein>
    <submittedName>
        <fullName evidence="5">Uncharacterized protein</fullName>
    </submittedName>
</protein>
<reference evidence="5" key="1">
    <citation type="submission" date="2023-07" db="EMBL/GenBank/DDBJ databases">
        <authorList>
            <consortium name="AG Swart"/>
            <person name="Singh M."/>
            <person name="Singh A."/>
            <person name="Seah K."/>
            <person name="Emmerich C."/>
        </authorList>
    </citation>
    <scope>NUCLEOTIDE SEQUENCE</scope>
    <source>
        <strain evidence="5">DP1</strain>
    </source>
</reference>
<feature type="repeat" description="WD" evidence="3">
    <location>
        <begin position="372"/>
        <end position="413"/>
    </location>
</feature>
<gene>
    <name evidence="5" type="ORF">ECRASSUSDP1_LOCUS3704</name>
</gene>
<dbReference type="Gene3D" id="2.130.10.10">
    <property type="entry name" value="YVTN repeat-like/Quinoprotein amine dehydrogenase"/>
    <property type="match status" value="2"/>
</dbReference>
<dbReference type="GO" id="GO:0043161">
    <property type="term" value="P:proteasome-mediated ubiquitin-dependent protein catabolic process"/>
    <property type="evidence" value="ECO:0007669"/>
    <property type="project" value="TreeGrafter"/>
</dbReference>
<dbReference type="PROSITE" id="PS50082">
    <property type="entry name" value="WD_REPEATS_2"/>
    <property type="match status" value="2"/>
</dbReference>
<keyword evidence="2" id="KW-0677">Repeat</keyword>
<dbReference type="PROSITE" id="PS00678">
    <property type="entry name" value="WD_REPEATS_1"/>
    <property type="match status" value="1"/>
</dbReference>
<dbReference type="InterPro" id="IPR051859">
    <property type="entry name" value="DCAF"/>
</dbReference>
<sequence length="560" mass="64238">MEDMNMGQLVRMLQLLRSQGIQMQMVGEDGSEEGGQSGEEEEIEEGEEQRLDITNTFNSLEFYNKLEEYKLSSISDNTMPPLLQKSQLNFKTESIDEENKESVTSQISIEEQLEEQELENSNEGSPKSAKFDLDKYMIYGLSEEQKQDLRDTWFSSSEENDQEIEFNFVQTSEVVPNSYAGNLDFDYSRVYNGRFTPKGNLYYGTSQESIGIYDTADPYNFKHINAIQARNIRWTISSVDITSDEEKLAYSTLGPIIHIVDLYTLSKFHHAVDLRLEPDGTMTQSNFRCGGCKFSGDGNEIVAGSFTEGIAVYDLTRECKVAKIKKAHRDDINSVCFANRESSHIIYTASDDCMIKVWDRRIIQNNKPIGCFIGHTEGLTYVESRGDERYLCSISKDQTIKLWDLRKMNTLEEYKNLGNTLSHCHGFDYRMHDYPHPHNPNKHDMDYSVCTFTGFECLQTNIRAYFSPKETTGQRYIYTGGSDGSVHIYDILTGENKCYVSTGSKSVLRDVSWHPTVPLIATTSFEGTINFLDFDSHNGYKTKNIRRKKKEAGYYRRGFY</sequence>
<proteinExistence type="predicted"/>
<name>A0AAD1U4W3_EUPCR</name>
<dbReference type="InterPro" id="IPR019775">
    <property type="entry name" value="WD40_repeat_CS"/>
</dbReference>
<feature type="compositionally biased region" description="Acidic residues" evidence="4">
    <location>
        <begin position="38"/>
        <end position="47"/>
    </location>
</feature>
<dbReference type="GO" id="GO:0080008">
    <property type="term" value="C:Cul4-RING E3 ubiquitin ligase complex"/>
    <property type="evidence" value="ECO:0007669"/>
    <property type="project" value="TreeGrafter"/>
</dbReference>
<dbReference type="PANTHER" id="PTHR19847:SF7">
    <property type="entry name" value="DDB1- AND CUL4-ASSOCIATED FACTOR 11"/>
    <property type="match status" value="1"/>
</dbReference>
<accession>A0AAD1U4W3</accession>
<feature type="region of interest" description="Disordered" evidence="4">
    <location>
        <begin position="27"/>
        <end position="50"/>
    </location>
</feature>
<dbReference type="PROSITE" id="PS50294">
    <property type="entry name" value="WD_REPEATS_REGION"/>
    <property type="match status" value="1"/>
</dbReference>
<dbReference type="AlphaFoldDB" id="A0AAD1U4W3"/>
<dbReference type="SMART" id="SM00320">
    <property type="entry name" value="WD40"/>
    <property type="match status" value="5"/>
</dbReference>
<dbReference type="SUPFAM" id="SSF50978">
    <property type="entry name" value="WD40 repeat-like"/>
    <property type="match status" value="1"/>
</dbReference>
<comment type="caution">
    <text evidence="5">The sequence shown here is derived from an EMBL/GenBank/DDBJ whole genome shotgun (WGS) entry which is preliminary data.</text>
</comment>
<organism evidence="5 6">
    <name type="scientific">Euplotes crassus</name>
    <dbReference type="NCBI Taxonomy" id="5936"/>
    <lineage>
        <taxon>Eukaryota</taxon>
        <taxon>Sar</taxon>
        <taxon>Alveolata</taxon>
        <taxon>Ciliophora</taxon>
        <taxon>Intramacronucleata</taxon>
        <taxon>Spirotrichea</taxon>
        <taxon>Hypotrichia</taxon>
        <taxon>Euplotida</taxon>
        <taxon>Euplotidae</taxon>
        <taxon>Moneuplotes</taxon>
    </lineage>
</organism>
<evidence type="ECO:0000313" key="5">
    <source>
        <dbReference type="EMBL" id="CAI2362382.1"/>
    </source>
</evidence>
<evidence type="ECO:0000313" key="6">
    <source>
        <dbReference type="Proteomes" id="UP001295684"/>
    </source>
</evidence>
<dbReference type="InterPro" id="IPR020472">
    <property type="entry name" value="WD40_PAC1"/>
</dbReference>
<dbReference type="InterPro" id="IPR015943">
    <property type="entry name" value="WD40/YVTN_repeat-like_dom_sf"/>
</dbReference>
<dbReference type="EMBL" id="CAMPGE010003547">
    <property type="protein sequence ID" value="CAI2362382.1"/>
    <property type="molecule type" value="Genomic_DNA"/>
</dbReference>
<evidence type="ECO:0000256" key="3">
    <source>
        <dbReference type="PROSITE-ProRule" id="PRU00221"/>
    </source>
</evidence>
<dbReference type="Pfam" id="PF00400">
    <property type="entry name" value="WD40"/>
    <property type="match status" value="2"/>
</dbReference>
<keyword evidence="6" id="KW-1185">Reference proteome</keyword>
<keyword evidence="1 3" id="KW-0853">WD repeat</keyword>
<dbReference type="PANTHER" id="PTHR19847">
    <property type="entry name" value="DDB1- AND CUL4-ASSOCIATED FACTOR 11"/>
    <property type="match status" value="1"/>
</dbReference>
<feature type="repeat" description="WD" evidence="3">
    <location>
        <begin position="325"/>
        <end position="359"/>
    </location>
</feature>
<evidence type="ECO:0000256" key="1">
    <source>
        <dbReference type="ARBA" id="ARBA00022574"/>
    </source>
</evidence>
<evidence type="ECO:0000256" key="4">
    <source>
        <dbReference type="SAM" id="MobiDB-lite"/>
    </source>
</evidence>
<dbReference type="PRINTS" id="PR00320">
    <property type="entry name" value="GPROTEINBRPT"/>
</dbReference>
<dbReference type="InterPro" id="IPR001680">
    <property type="entry name" value="WD40_rpt"/>
</dbReference>
<evidence type="ECO:0000256" key="2">
    <source>
        <dbReference type="ARBA" id="ARBA00022737"/>
    </source>
</evidence>